<keyword evidence="3" id="KW-1185">Reference proteome</keyword>
<evidence type="ECO:0000313" key="3">
    <source>
        <dbReference type="Proteomes" id="UP000250831"/>
    </source>
</evidence>
<dbReference type="InterPro" id="IPR046582">
    <property type="entry name" value="DUF6630"/>
</dbReference>
<accession>A0A363NWF1</accession>
<sequence>MKTTAFSYIISAEEQQNLPAEKFSDDDMLNYLLDNRILLQIDWKGESYLNEIGSFLQDRAIAFGSEASMDFTPAYQMANEQAVTPGDFVPALLKASNDELKNKSFEIVLLDLGNDSYYVAVIEKENSKRIKKAGDNFWNFRPWGSQTGEVLYTVYCSCGSMNVWQLKMGESLTDDTCEECGTVIFDSQGNSKFKVSKDYI</sequence>
<dbReference type="OrthoDB" id="9795306at2"/>
<dbReference type="Proteomes" id="UP000250831">
    <property type="component" value="Unassembled WGS sequence"/>
</dbReference>
<proteinExistence type="predicted"/>
<dbReference type="EMBL" id="QCXX01000002">
    <property type="protein sequence ID" value="PUV25053.1"/>
    <property type="molecule type" value="Genomic_DNA"/>
</dbReference>
<dbReference type="AlphaFoldDB" id="A0A363NWF1"/>
<evidence type="ECO:0000259" key="1">
    <source>
        <dbReference type="Pfam" id="PF20335"/>
    </source>
</evidence>
<evidence type="ECO:0000313" key="2">
    <source>
        <dbReference type="EMBL" id="PUV25053.1"/>
    </source>
</evidence>
<dbReference type="RefSeq" id="WP_108633385.1">
    <property type="nucleotide sequence ID" value="NZ_QCXX01000002.1"/>
</dbReference>
<dbReference type="Pfam" id="PF20335">
    <property type="entry name" value="DUF6630"/>
    <property type="match status" value="1"/>
</dbReference>
<reference evidence="2 3" key="1">
    <citation type="submission" date="2018-04" db="EMBL/GenBank/DDBJ databases">
        <title>Sphingobacterium sp. M46 Genome.</title>
        <authorList>
            <person name="Cheng J."/>
            <person name="Li Y."/>
        </authorList>
    </citation>
    <scope>NUCLEOTIDE SEQUENCE [LARGE SCALE GENOMIC DNA]</scope>
    <source>
        <strain evidence="2 3">M46</strain>
    </source>
</reference>
<feature type="domain" description="DUF6630" evidence="1">
    <location>
        <begin position="22"/>
        <end position="134"/>
    </location>
</feature>
<protein>
    <recommendedName>
        <fullName evidence="1">DUF6630 domain-containing protein</fullName>
    </recommendedName>
</protein>
<gene>
    <name evidence="2" type="ORF">DCO56_08920</name>
</gene>
<comment type="caution">
    <text evidence="2">The sequence shown here is derived from an EMBL/GenBank/DDBJ whole genome shotgun (WGS) entry which is preliminary data.</text>
</comment>
<name>A0A363NWF1_9SPHI</name>
<organism evidence="2 3">
    <name type="scientific">Sphingobacterium athyrii</name>
    <dbReference type="NCBI Taxonomy" id="2152717"/>
    <lineage>
        <taxon>Bacteria</taxon>
        <taxon>Pseudomonadati</taxon>
        <taxon>Bacteroidota</taxon>
        <taxon>Sphingobacteriia</taxon>
        <taxon>Sphingobacteriales</taxon>
        <taxon>Sphingobacteriaceae</taxon>
        <taxon>Sphingobacterium</taxon>
    </lineage>
</organism>